<sequence length="61" mass="6109">AGAAGERDALARLAALSAGLTLLGAGLVTAAHRGSLAFRAGRPDGTAERAPRGREDREDAP</sequence>
<proteinExistence type="predicted"/>
<organism evidence="2 3">
    <name type="scientific">Streptomyces triticagri</name>
    <dbReference type="NCBI Taxonomy" id="2293568"/>
    <lineage>
        <taxon>Bacteria</taxon>
        <taxon>Bacillati</taxon>
        <taxon>Actinomycetota</taxon>
        <taxon>Actinomycetes</taxon>
        <taxon>Kitasatosporales</taxon>
        <taxon>Streptomycetaceae</taxon>
        <taxon>Streptomyces</taxon>
    </lineage>
</organism>
<comment type="caution">
    <text evidence="2">The sequence shown here is derived from an EMBL/GenBank/DDBJ whole genome shotgun (WGS) entry which is preliminary data.</text>
</comment>
<dbReference type="AlphaFoldDB" id="A0A372M5W2"/>
<feature type="region of interest" description="Disordered" evidence="1">
    <location>
        <begin position="34"/>
        <end position="61"/>
    </location>
</feature>
<feature type="non-terminal residue" evidence="2">
    <location>
        <position position="1"/>
    </location>
</feature>
<evidence type="ECO:0000313" key="2">
    <source>
        <dbReference type="EMBL" id="RFU86000.1"/>
    </source>
</evidence>
<accession>A0A372M5W2</accession>
<reference evidence="2 3" key="1">
    <citation type="submission" date="2018-08" db="EMBL/GenBank/DDBJ databases">
        <title>Isolation, diversity and antifungal activity of Actinobacteria from wheat.</title>
        <authorList>
            <person name="Han C."/>
        </authorList>
    </citation>
    <scope>NUCLEOTIDE SEQUENCE [LARGE SCALE GENOMIC DNA]</scope>
    <source>
        <strain evidence="2 3">NEAU-YY421</strain>
    </source>
</reference>
<gene>
    <name evidence="2" type="ORF">DY218_14530</name>
</gene>
<keyword evidence="3" id="KW-1185">Reference proteome</keyword>
<dbReference type="EMBL" id="QUAK01000078">
    <property type="protein sequence ID" value="RFU86000.1"/>
    <property type="molecule type" value="Genomic_DNA"/>
</dbReference>
<feature type="compositionally biased region" description="Basic and acidic residues" evidence="1">
    <location>
        <begin position="41"/>
        <end position="61"/>
    </location>
</feature>
<dbReference type="RefSeq" id="WP_158574033.1">
    <property type="nucleotide sequence ID" value="NZ_QUAK01000078.1"/>
</dbReference>
<protein>
    <submittedName>
        <fullName evidence="2">Uncharacterized protein</fullName>
    </submittedName>
</protein>
<evidence type="ECO:0000256" key="1">
    <source>
        <dbReference type="SAM" id="MobiDB-lite"/>
    </source>
</evidence>
<dbReference type="Proteomes" id="UP000263094">
    <property type="component" value="Unassembled WGS sequence"/>
</dbReference>
<evidence type="ECO:0000313" key="3">
    <source>
        <dbReference type="Proteomes" id="UP000263094"/>
    </source>
</evidence>
<name>A0A372M5W2_9ACTN</name>